<dbReference type="InterPro" id="IPR000794">
    <property type="entry name" value="Beta-ketoacyl_synthase"/>
</dbReference>
<reference evidence="4" key="1">
    <citation type="journal article" date="2019" name="Int. J. Syst. Evol. Microbiol.">
        <title>The Global Catalogue of Microorganisms (GCM) 10K type strain sequencing project: providing services to taxonomists for standard genome sequencing and annotation.</title>
        <authorList>
            <consortium name="The Broad Institute Genomics Platform"/>
            <consortium name="The Broad Institute Genome Sequencing Center for Infectious Disease"/>
            <person name="Wu L."/>
            <person name="Ma J."/>
        </authorList>
    </citation>
    <scope>NUCLEOTIDE SEQUENCE [LARGE SCALE GENOMIC DNA]</scope>
    <source>
        <strain evidence="4">ICMP 19430</strain>
    </source>
</reference>
<keyword evidence="4" id="KW-1185">Reference proteome</keyword>
<dbReference type="SUPFAM" id="SSF53901">
    <property type="entry name" value="Thiolase-like"/>
    <property type="match status" value="1"/>
</dbReference>
<evidence type="ECO:0000259" key="2">
    <source>
        <dbReference type="Pfam" id="PF00109"/>
    </source>
</evidence>
<dbReference type="EMBL" id="JBHTCK010000014">
    <property type="protein sequence ID" value="MFC7355901.1"/>
    <property type="molecule type" value="Genomic_DNA"/>
</dbReference>
<evidence type="ECO:0000313" key="3">
    <source>
        <dbReference type="EMBL" id="MFC7355901.1"/>
    </source>
</evidence>
<accession>A0ABW2MQB9</accession>
<name>A0ABW2MQB9_9ACTN</name>
<dbReference type="Proteomes" id="UP001596509">
    <property type="component" value="Unassembled WGS sequence"/>
</dbReference>
<dbReference type="PANTHER" id="PTHR11712">
    <property type="entry name" value="POLYKETIDE SYNTHASE-RELATED"/>
    <property type="match status" value="1"/>
</dbReference>
<evidence type="ECO:0000313" key="4">
    <source>
        <dbReference type="Proteomes" id="UP001596509"/>
    </source>
</evidence>
<keyword evidence="1" id="KW-0808">Transferase</keyword>
<proteinExistence type="predicted"/>
<dbReference type="InterPro" id="IPR016039">
    <property type="entry name" value="Thiolase-like"/>
</dbReference>
<evidence type="ECO:0000256" key="1">
    <source>
        <dbReference type="ARBA" id="ARBA00022679"/>
    </source>
</evidence>
<dbReference type="Gene3D" id="3.40.47.10">
    <property type="match status" value="1"/>
</dbReference>
<protein>
    <submittedName>
        <fullName evidence="3">Beta-ketoacyl synthase N-terminal-like domain-containing protein</fullName>
    </submittedName>
</protein>
<feature type="domain" description="Beta-ketoacyl synthase-like N-terminal" evidence="2">
    <location>
        <begin position="45"/>
        <end position="176"/>
    </location>
</feature>
<dbReference type="RefSeq" id="WP_030633608.1">
    <property type="nucleotide sequence ID" value="NZ_JBHTCK010000014.1"/>
</dbReference>
<comment type="caution">
    <text evidence="3">The sequence shown here is derived from an EMBL/GenBank/DDBJ whole genome shotgun (WGS) entry which is preliminary data.</text>
</comment>
<dbReference type="InterPro" id="IPR014030">
    <property type="entry name" value="Ketoacyl_synth_N"/>
</dbReference>
<sequence length="314" mass="31228">MSILVTGIGIALAGVDTPADLLGEPRPDSAPVDPRARLGRKGLRYKDRATQLGYCAVRDALTEARLLDEDGTALGGDRTAVVASSNYGNLDTICRTVDTIAADTAGATSPMDLPNASSNVLASSVAIRFGLTGPNLMLCNGETSGTDAVRWAMTLIAAGRADRAVVIGAEPDTDPARRLTGRTQAFDGAAALVLEHRRSAGVRGVRAVAVVGGHARSGGLPDCVEALDALGGRPPTAWQSPDGDAVAAGGPAGVRDLGVAGRWPGASGALGVLQCAASAGYFAAGGVGPVYAVTGGGDAGPAAGLLLVGPQEAG</sequence>
<organism evidence="3 4">
    <name type="scientific">Streptomyces caviscabies</name>
    <dbReference type="NCBI Taxonomy" id="90079"/>
    <lineage>
        <taxon>Bacteria</taxon>
        <taxon>Bacillati</taxon>
        <taxon>Actinomycetota</taxon>
        <taxon>Actinomycetes</taxon>
        <taxon>Kitasatosporales</taxon>
        <taxon>Streptomycetaceae</taxon>
        <taxon>Streptomyces</taxon>
    </lineage>
</organism>
<dbReference type="PANTHER" id="PTHR11712:SF336">
    <property type="entry name" value="3-OXOACYL-[ACYL-CARRIER-PROTEIN] SYNTHASE, MITOCHONDRIAL"/>
    <property type="match status" value="1"/>
</dbReference>
<dbReference type="Pfam" id="PF00109">
    <property type="entry name" value="ketoacyl-synt"/>
    <property type="match status" value="1"/>
</dbReference>
<gene>
    <name evidence="3" type="ORF">ACFQW9_35165</name>
</gene>